<dbReference type="HOGENOM" id="CLU_2786943_0_0_3"/>
<evidence type="ECO:0000313" key="2">
    <source>
        <dbReference type="Proteomes" id="UP000008206"/>
    </source>
</evidence>
<name>E0UGF1_GLOV7</name>
<dbReference type="RefSeq" id="WP_013324808.1">
    <property type="nucleotide sequence ID" value="NC_014501.1"/>
</dbReference>
<protein>
    <recommendedName>
        <fullName evidence="3">Ribbon-helix-helix protein CopG domain-containing protein</fullName>
    </recommendedName>
</protein>
<dbReference type="Proteomes" id="UP000008206">
    <property type="component" value="Chromosome"/>
</dbReference>
<evidence type="ECO:0008006" key="3">
    <source>
        <dbReference type="Google" id="ProtNLM"/>
    </source>
</evidence>
<dbReference type="EMBL" id="CP002198">
    <property type="protein sequence ID" value="ADN16770.1"/>
    <property type="molecule type" value="Genomic_DNA"/>
</dbReference>
<proteinExistence type="predicted"/>
<dbReference type="AlphaFoldDB" id="E0UGF1"/>
<organism evidence="1 2">
    <name type="scientific">Gloeothece verrucosa (strain PCC 7822)</name>
    <name type="common">Cyanothece sp. (strain PCC 7822)</name>
    <dbReference type="NCBI Taxonomy" id="497965"/>
    <lineage>
        <taxon>Bacteria</taxon>
        <taxon>Bacillati</taxon>
        <taxon>Cyanobacteriota</taxon>
        <taxon>Cyanophyceae</taxon>
        <taxon>Oscillatoriophycideae</taxon>
        <taxon>Chroococcales</taxon>
        <taxon>Aphanothecaceae</taxon>
        <taxon>Gloeothece</taxon>
        <taxon>Gloeothece verrucosa</taxon>
    </lineage>
</organism>
<dbReference type="STRING" id="497965.Cyan7822_4879"/>
<gene>
    <name evidence="1" type="ordered locus">Cyan7822_4879</name>
</gene>
<dbReference type="KEGG" id="cyj:Cyan7822_4879"/>
<evidence type="ECO:0000313" key="1">
    <source>
        <dbReference type="EMBL" id="ADN16770.1"/>
    </source>
</evidence>
<reference evidence="2" key="1">
    <citation type="journal article" date="2011" name="MBio">
        <title>Novel metabolic attributes of the genus Cyanothece, comprising a group of unicellular nitrogen-fixing Cyanobacteria.</title>
        <authorList>
            <person name="Bandyopadhyay A."/>
            <person name="Elvitigala T."/>
            <person name="Welsh E."/>
            <person name="Stockel J."/>
            <person name="Liberton M."/>
            <person name="Min H."/>
            <person name="Sherman L.A."/>
            <person name="Pakrasi H.B."/>
        </authorList>
    </citation>
    <scope>NUCLEOTIDE SEQUENCE [LARGE SCALE GENOMIC DNA]</scope>
    <source>
        <strain evidence="2">PCC 7822</strain>
    </source>
</reference>
<keyword evidence="2" id="KW-1185">Reference proteome</keyword>
<sequence>MTKYVAKAELSSKLFEDVKKIATKLNMSESEVIRRGIAVMDLYAELKANKEKLLIEKDGTTRELSLTD</sequence>
<accession>E0UGF1</accession>